<feature type="region of interest" description="Disordered" evidence="1">
    <location>
        <begin position="25"/>
        <end position="76"/>
    </location>
</feature>
<organism evidence="2 3">
    <name type="scientific">Cuscuta campestris</name>
    <dbReference type="NCBI Taxonomy" id="132261"/>
    <lineage>
        <taxon>Eukaryota</taxon>
        <taxon>Viridiplantae</taxon>
        <taxon>Streptophyta</taxon>
        <taxon>Embryophyta</taxon>
        <taxon>Tracheophyta</taxon>
        <taxon>Spermatophyta</taxon>
        <taxon>Magnoliopsida</taxon>
        <taxon>eudicotyledons</taxon>
        <taxon>Gunneridae</taxon>
        <taxon>Pentapetalae</taxon>
        <taxon>asterids</taxon>
        <taxon>lamiids</taxon>
        <taxon>Solanales</taxon>
        <taxon>Convolvulaceae</taxon>
        <taxon>Cuscuteae</taxon>
        <taxon>Cuscuta</taxon>
        <taxon>Cuscuta subgen. Grammica</taxon>
        <taxon>Cuscuta sect. Cleistogrammica</taxon>
    </lineage>
</organism>
<evidence type="ECO:0000313" key="3">
    <source>
        <dbReference type="Proteomes" id="UP000595140"/>
    </source>
</evidence>
<reference evidence="2 3" key="1">
    <citation type="submission" date="2018-04" db="EMBL/GenBank/DDBJ databases">
        <authorList>
            <person name="Vogel A."/>
        </authorList>
    </citation>
    <scope>NUCLEOTIDE SEQUENCE [LARGE SCALE GENOMIC DNA]</scope>
</reference>
<gene>
    <name evidence="2" type="ORF">CCAM_LOCUS40578</name>
</gene>
<proteinExistence type="predicted"/>
<protein>
    <submittedName>
        <fullName evidence="2">Uncharacterized protein</fullName>
    </submittedName>
</protein>
<dbReference type="Proteomes" id="UP000595140">
    <property type="component" value="Unassembled WGS sequence"/>
</dbReference>
<keyword evidence="3" id="KW-1185">Reference proteome</keyword>
<dbReference type="AlphaFoldDB" id="A0A484NC71"/>
<evidence type="ECO:0000256" key="1">
    <source>
        <dbReference type="SAM" id="MobiDB-lite"/>
    </source>
</evidence>
<sequence>MQQSSPACLPPNAAVRLPPLMQQPFAATNLDDEDDVRIPARGGLAPTAQRMPILQSSSSLPTVSAHPEDSSSTADAQPMLSAVQPELPSTTAEIQQAVSSTESAPVLGRSQRQRTPNVCLSDYQTYAITHGVSPAIPNCSNVIPCIKKAITQLGLCKGDIDSKHRGHIDIKYLQDVLWCLVLNKF</sequence>
<accession>A0A484NC71</accession>
<name>A0A484NC71_9ASTE</name>
<dbReference type="EMBL" id="OOIL02006618">
    <property type="protein sequence ID" value="VFQ98802.1"/>
    <property type="molecule type" value="Genomic_DNA"/>
</dbReference>
<evidence type="ECO:0000313" key="2">
    <source>
        <dbReference type="EMBL" id="VFQ98802.1"/>
    </source>
</evidence>